<protein>
    <submittedName>
        <fullName evidence="2">Uncharacterized protein</fullName>
    </submittedName>
</protein>
<proteinExistence type="predicted"/>
<evidence type="ECO:0000256" key="1">
    <source>
        <dbReference type="SAM" id="MobiDB-lite"/>
    </source>
</evidence>
<reference evidence="2" key="1">
    <citation type="submission" date="2020-05" db="EMBL/GenBank/DDBJ databases">
        <title>Phylogenomic resolution of chytrid fungi.</title>
        <authorList>
            <person name="Stajich J.E."/>
            <person name="Amses K."/>
            <person name="Simmons R."/>
            <person name="Seto K."/>
            <person name="Myers J."/>
            <person name="Bonds A."/>
            <person name="Quandt C.A."/>
            <person name="Barry K."/>
            <person name="Liu P."/>
            <person name="Grigoriev I."/>
            <person name="Longcore J.E."/>
            <person name="James T.Y."/>
        </authorList>
    </citation>
    <scope>NUCLEOTIDE SEQUENCE</scope>
    <source>
        <strain evidence="2">JEL0513</strain>
    </source>
</reference>
<keyword evidence="3" id="KW-1185">Reference proteome</keyword>
<feature type="region of interest" description="Disordered" evidence="1">
    <location>
        <begin position="41"/>
        <end position="71"/>
    </location>
</feature>
<accession>A0AAD5T4A9</accession>
<organism evidence="2 3">
    <name type="scientific">Physocladia obscura</name>
    <dbReference type="NCBI Taxonomy" id="109957"/>
    <lineage>
        <taxon>Eukaryota</taxon>
        <taxon>Fungi</taxon>
        <taxon>Fungi incertae sedis</taxon>
        <taxon>Chytridiomycota</taxon>
        <taxon>Chytridiomycota incertae sedis</taxon>
        <taxon>Chytridiomycetes</taxon>
        <taxon>Chytridiales</taxon>
        <taxon>Chytriomycetaceae</taxon>
        <taxon>Physocladia</taxon>
    </lineage>
</organism>
<comment type="caution">
    <text evidence="2">The sequence shown here is derived from an EMBL/GenBank/DDBJ whole genome shotgun (WGS) entry which is preliminary data.</text>
</comment>
<dbReference type="Proteomes" id="UP001211907">
    <property type="component" value="Unassembled WGS sequence"/>
</dbReference>
<feature type="compositionally biased region" description="Pro residues" evidence="1">
    <location>
        <begin position="58"/>
        <end position="69"/>
    </location>
</feature>
<feature type="compositionally biased region" description="Polar residues" evidence="1">
    <location>
        <begin position="45"/>
        <end position="55"/>
    </location>
</feature>
<evidence type="ECO:0000313" key="2">
    <source>
        <dbReference type="EMBL" id="KAJ3126399.1"/>
    </source>
</evidence>
<name>A0AAD5T4A9_9FUNG</name>
<gene>
    <name evidence="2" type="ORF">HK100_010275</name>
</gene>
<dbReference type="AlphaFoldDB" id="A0AAD5T4A9"/>
<dbReference type="EMBL" id="JADGJH010000561">
    <property type="protein sequence ID" value="KAJ3126399.1"/>
    <property type="molecule type" value="Genomic_DNA"/>
</dbReference>
<evidence type="ECO:0000313" key="3">
    <source>
        <dbReference type="Proteomes" id="UP001211907"/>
    </source>
</evidence>
<sequence>MTRAVSVESHTETARNCFRSAQLHSIYSISSINSIQSVHSIHSSATLSNTPSLGTVTPAPPLIQVPQPPGSEDCSSVWDIYNDEVTRYNEFAHEKGLPLINPDQIDPSVDAFREMERNLKKHK</sequence>